<evidence type="ECO:0000256" key="1">
    <source>
        <dbReference type="ARBA" id="ARBA00004651"/>
    </source>
</evidence>
<name>A0ABQ3UVJ2_9CHLR</name>
<dbReference type="InterPro" id="IPR011701">
    <property type="entry name" value="MFS"/>
</dbReference>
<keyword evidence="8" id="KW-1185">Reference proteome</keyword>
<feature type="transmembrane region" description="Helical" evidence="6">
    <location>
        <begin position="246"/>
        <end position="269"/>
    </location>
</feature>
<proteinExistence type="predicted"/>
<sequence length="487" mass="52211">MFPRFSKRLRAFPKLALLINRNYTLLWLGGMISLIGDILFTMMLILWVGTLLHNQSAAPLAVSGVVLAAALPALLIGPFAGVFVDRWPKQRKMRLMDALRAVLVCSLLPISFPLPLPLAVRLTIIYLVVAAVSGLSQFFTPATKAILKEVVPQEQLTRASALTVGSGVFSWGIGSACAGICYVSLGIGWAIALNAASFACSWALIAHMRVSAAERVASAYPTSLRRVLTELREGLRFIQGQLQLRTLLLTESLFSFGWGIVSVLAFFYITQNIHVPMSLFGLFSAVPAIGGILGTLLVDRAAAKVGATRVYARALLFAGVMVVVSTVPNQAIIDLVGFTLIGTATMQAEVLVGPLVLFATPEQMVGRVFSTLGTVTALSSFLATFLSGYVSSTLLQGVVVHLPTGELNATNLLHIGAGILIFVGDCMPLASSENFNSVTTWARKRATTQAHCEAYLGSSTRLVIKKRTISAWELRRMPRVTANASCG</sequence>
<comment type="caution">
    <text evidence="7">The sequence shown here is derived from an EMBL/GenBank/DDBJ whole genome shotgun (WGS) entry which is preliminary data.</text>
</comment>
<feature type="transmembrane region" description="Helical" evidence="6">
    <location>
        <begin position="25"/>
        <end position="48"/>
    </location>
</feature>
<feature type="transmembrane region" description="Helical" evidence="6">
    <location>
        <begin position="335"/>
        <end position="359"/>
    </location>
</feature>
<evidence type="ECO:0000256" key="3">
    <source>
        <dbReference type="ARBA" id="ARBA00022692"/>
    </source>
</evidence>
<dbReference type="SUPFAM" id="SSF103473">
    <property type="entry name" value="MFS general substrate transporter"/>
    <property type="match status" value="1"/>
</dbReference>
<feature type="transmembrane region" description="Helical" evidence="6">
    <location>
        <begin position="371"/>
        <end position="392"/>
    </location>
</feature>
<dbReference type="Proteomes" id="UP000654345">
    <property type="component" value="Unassembled WGS sequence"/>
</dbReference>
<keyword evidence="3 6" id="KW-0812">Transmembrane</keyword>
<dbReference type="PANTHER" id="PTHR23513:SF6">
    <property type="entry name" value="MAJOR FACILITATOR SUPERFAMILY ASSOCIATED DOMAIN-CONTAINING PROTEIN"/>
    <property type="match status" value="1"/>
</dbReference>
<keyword evidence="4 6" id="KW-1133">Transmembrane helix</keyword>
<protein>
    <submittedName>
        <fullName evidence="7">MFS transporter</fullName>
    </submittedName>
</protein>
<feature type="transmembrane region" description="Helical" evidence="6">
    <location>
        <begin position="412"/>
        <end position="430"/>
    </location>
</feature>
<dbReference type="EMBL" id="BNJG01000002">
    <property type="protein sequence ID" value="GHO56350.1"/>
    <property type="molecule type" value="Genomic_DNA"/>
</dbReference>
<reference evidence="7 8" key="1">
    <citation type="journal article" date="2021" name="Int. J. Syst. Evol. Microbiol.">
        <title>Reticulibacter mediterranei gen. nov., sp. nov., within the new family Reticulibacteraceae fam. nov., and Ktedonospora formicarum gen. nov., sp. nov., Ktedonobacter robiniae sp. nov., Dictyobacter formicarum sp. nov. and Dictyobacter arantiisoli sp. nov., belonging to the class Ktedonobacteria.</title>
        <authorList>
            <person name="Yabe S."/>
            <person name="Zheng Y."/>
            <person name="Wang C.M."/>
            <person name="Sakai Y."/>
            <person name="Abe K."/>
            <person name="Yokota A."/>
            <person name="Donadio S."/>
            <person name="Cavaletti L."/>
            <person name="Monciardini P."/>
        </authorList>
    </citation>
    <scope>NUCLEOTIDE SEQUENCE [LARGE SCALE GENOMIC DNA]</scope>
    <source>
        <strain evidence="7 8">SOSP1-30</strain>
    </source>
</reference>
<evidence type="ECO:0000256" key="5">
    <source>
        <dbReference type="ARBA" id="ARBA00023136"/>
    </source>
</evidence>
<feature type="transmembrane region" description="Helical" evidence="6">
    <location>
        <begin position="275"/>
        <end position="298"/>
    </location>
</feature>
<evidence type="ECO:0000256" key="2">
    <source>
        <dbReference type="ARBA" id="ARBA00022475"/>
    </source>
</evidence>
<dbReference type="CDD" id="cd06173">
    <property type="entry name" value="MFS_MefA_like"/>
    <property type="match status" value="1"/>
</dbReference>
<evidence type="ECO:0000256" key="6">
    <source>
        <dbReference type="SAM" id="Phobius"/>
    </source>
</evidence>
<evidence type="ECO:0000313" key="7">
    <source>
        <dbReference type="EMBL" id="GHO56350.1"/>
    </source>
</evidence>
<evidence type="ECO:0000256" key="4">
    <source>
        <dbReference type="ARBA" id="ARBA00022989"/>
    </source>
</evidence>
<gene>
    <name evidence="7" type="ORF">KSB_48250</name>
</gene>
<dbReference type="Gene3D" id="1.20.1250.20">
    <property type="entry name" value="MFS general substrate transporter like domains"/>
    <property type="match status" value="1"/>
</dbReference>
<dbReference type="InterPro" id="IPR036259">
    <property type="entry name" value="MFS_trans_sf"/>
</dbReference>
<feature type="transmembrane region" description="Helical" evidence="6">
    <location>
        <begin position="310"/>
        <end position="329"/>
    </location>
</feature>
<keyword evidence="5 6" id="KW-0472">Membrane</keyword>
<comment type="subcellular location">
    <subcellularLocation>
        <location evidence="1">Cell membrane</location>
        <topology evidence="1">Multi-pass membrane protein</topology>
    </subcellularLocation>
</comment>
<feature type="transmembrane region" description="Helical" evidence="6">
    <location>
        <begin position="60"/>
        <end position="83"/>
    </location>
</feature>
<organism evidence="7 8">
    <name type="scientific">Ktedonobacter robiniae</name>
    <dbReference type="NCBI Taxonomy" id="2778365"/>
    <lineage>
        <taxon>Bacteria</taxon>
        <taxon>Bacillati</taxon>
        <taxon>Chloroflexota</taxon>
        <taxon>Ktedonobacteria</taxon>
        <taxon>Ktedonobacterales</taxon>
        <taxon>Ktedonobacteraceae</taxon>
        <taxon>Ktedonobacter</taxon>
    </lineage>
</organism>
<evidence type="ECO:0000313" key="8">
    <source>
        <dbReference type="Proteomes" id="UP000654345"/>
    </source>
</evidence>
<accession>A0ABQ3UVJ2</accession>
<dbReference type="PANTHER" id="PTHR23513">
    <property type="entry name" value="INTEGRAL MEMBRANE EFFLUX PROTEIN-RELATED"/>
    <property type="match status" value="1"/>
</dbReference>
<keyword evidence="2" id="KW-1003">Cell membrane</keyword>
<dbReference type="RefSeq" id="WP_201372862.1">
    <property type="nucleotide sequence ID" value="NZ_BNJG01000002.1"/>
</dbReference>
<dbReference type="Pfam" id="PF07690">
    <property type="entry name" value="MFS_1"/>
    <property type="match status" value="1"/>
</dbReference>